<sequence length="486" mass="47088">MSFGAISGAKSVTISGTSFTGTSMLGGSLDPTALLIAAPTYTLNGVNGAQSFTLVGDSAASNVLSLNLNNVTSGSSIAYGNATGLEVLDLTTTGANATQLGAINTIAATVNIKGTGSLTLTDSGNAGVATKIVASTYGGTFAYVDGGVAHSVTGSAGADSFTFAGVGVLTTSDTIDGGAGADTIINSGWSSTADLDNVTNVETLTLTGSNLAFSYVAKDSLVTAGGSLTVNAAGSTGTATLLWNGSAESNGAFNVTGTGNNDSLLGGIGNDTLTGGAGADTLEGGLGIDILTVGTTADAFVDRVNLNGVTLETNRDTISGFTAGATNADVVVLSAALTTAGTTAGLPPVVGADTNIVTIAAAGGSYLIGTATSANSDVIVLQSGLNLTTGANGGDLTVSANGSELLKALTNNMAADGYTQIQAAGAGQSAYLLAYQNGSAFLYLASDAAAVGGNNDGAWQVAEIHLIGTFTGIAANALVAGNFILG</sequence>
<dbReference type="EMBL" id="LAJY01000152">
    <property type="protein sequence ID" value="KJV10109.1"/>
    <property type="molecule type" value="Genomic_DNA"/>
</dbReference>
<proteinExistence type="predicted"/>
<dbReference type="InterPro" id="IPR018511">
    <property type="entry name" value="Hemolysin-typ_Ca-bd_CS"/>
</dbReference>
<comment type="caution">
    <text evidence="1">The sequence shown here is derived from an EMBL/GenBank/DDBJ whole genome shotgun (WGS) entry which is preliminary data.</text>
</comment>
<evidence type="ECO:0000313" key="1">
    <source>
        <dbReference type="EMBL" id="KJV10109.1"/>
    </source>
</evidence>
<protein>
    <submittedName>
        <fullName evidence="1">Uncharacterized protein</fullName>
    </submittedName>
</protein>
<dbReference type="InterPro" id="IPR001343">
    <property type="entry name" value="Hemolysn_Ca-bd"/>
</dbReference>
<keyword evidence="2" id="KW-1185">Reference proteome</keyword>
<dbReference type="Pfam" id="PF00353">
    <property type="entry name" value="HemolysinCabind"/>
    <property type="match status" value="2"/>
</dbReference>
<dbReference type="Proteomes" id="UP000033774">
    <property type="component" value="Unassembled WGS sequence"/>
</dbReference>
<dbReference type="PRINTS" id="PR00313">
    <property type="entry name" value="CABNDNGRPT"/>
</dbReference>
<dbReference type="InterPro" id="IPR011049">
    <property type="entry name" value="Serralysin-like_metalloprot_C"/>
</dbReference>
<organism evidence="1 2">
    <name type="scientific">Elstera litoralis</name>
    <dbReference type="NCBI Taxonomy" id="552518"/>
    <lineage>
        <taxon>Bacteria</taxon>
        <taxon>Pseudomonadati</taxon>
        <taxon>Pseudomonadota</taxon>
        <taxon>Alphaproteobacteria</taxon>
        <taxon>Rhodospirillales</taxon>
        <taxon>Rhodospirillaceae</taxon>
        <taxon>Elstera</taxon>
    </lineage>
</organism>
<gene>
    <name evidence="1" type="ORF">VZ95_07125</name>
</gene>
<accession>A0A0F3IWZ2</accession>
<dbReference type="GO" id="GO:0005509">
    <property type="term" value="F:calcium ion binding"/>
    <property type="evidence" value="ECO:0007669"/>
    <property type="project" value="InterPro"/>
</dbReference>
<dbReference type="PATRIC" id="fig|552518.3.peg.597"/>
<evidence type="ECO:0000313" key="2">
    <source>
        <dbReference type="Proteomes" id="UP000033774"/>
    </source>
</evidence>
<dbReference type="SUPFAM" id="SSF51120">
    <property type="entry name" value="beta-Roll"/>
    <property type="match status" value="1"/>
</dbReference>
<dbReference type="PROSITE" id="PS00330">
    <property type="entry name" value="HEMOLYSIN_CALCIUM"/>
    <property type="match status" value="2"/>
</dbReference>
<dbReference type="AlphaFoldDB" id="A0A0F3IWZ2"/>
<name>A0A0F3IWZ2_9PROT</name>
<dbReference type="Gene3D" id="2.150.10.10">
    <property type="entry name" value="Serralysin-like metalloprotease, C-terminal"/>
    <property type="match status" value="1"/>
</dbReference>
<reference evidence="1 2" key="1">
    <citation type="submission" date="2015-03" db="EMBL/GenBank/DDBJ databases">
        <title>Draft genome sequence of Elstera litoralis.</title>
        <authorList>
            <person name="Rahalkar M.C."/>
            <person name="Dhakephalkar P.K."/>
            <person name="Pore S.D."/>
            <person name="Arora P."/>
            <person name="Kapse N.G."/>
            <person name="Pandit P.S."/>
        </authorList>
    </citation>
    <scope>NUCLEOTIDE SEQUENCE [LARGE SCALE GENOMIC DNA]</scope>
    <source>
        <strain evidence="1 2">Dia-1</strain>
    </source>
</reference>